<dbReference type="PANTHER" id="PTHR12896">
    <property type="entry name" value="PAX6 NEIGHBOR PROTEIN PAXNEB"/>
    <property type="match status" value="1"/>
</dbReference>
<dbReference type="CDD" id="cd19494">
    <property type="entry name" value="Elp4"/>
    <property type="match status" value="1"/>
</dbReference>
<keyword evidence="6" id="KW-0963">Cytoplasm</keyword>
<dbReference type="GO" id="GO:0033588">
    <property type="term" value="C:elongator holoenzyme complex"/>
    <property type="evidence" value="ECO:0007669"/>
    <property type="project" value="InterPro"/>
</dbReference>
<evidence type="ECO:0000256" key="3">
    <source>
        <dbReference type="ARBA" id="ARBA00005043"/>
    </source>
</evidence>
<dbReference type="AlphaFoldDB" id="A0A9P7Y8F5"/>
<dbReference type="PANTHER" id="PTHR12896:SF1">
    <property type="entry name" value="ELONGATOR COMPLEX PROTEIN 4"/>
    <property type="match status" value="1"/>
</dbReference>
<proteinExistence type="inferred from homology"/>
<evidence type="ECO:0000256" key="5">
    <source>
        <dbReference type="ARBA" id="ARBA00020265"/>
    </source>
</evidence>
<comment type="caution">
    <text evidence="10">The sequence shown here is derived from an EMBL/GenBank/DDBJ whole genome shotgun (WGS) entry which is preliminary data.</text>
</comment>
<comment type="similarity">
    <text evidence="4">Belongs to the ELP4 family.</text>
</comment>
<dbReference type="EMBL" id="MU251826">
    <property type="protein sequence ID" value="KAG9229015.1"/>
    <property type="molecule type" value="Genomic_DNA"/>
</dbReference>
<dbReference type="Gene3D" id="3.40.50.300">
    <property type="entry name" value="P-loop containing nucleotide triphosphate hydrolases"/>
    <property type="match status" value="1"/>
</dbReference>
<organism evidence="10 11">
    <name type="scientific">Amylocarpus encephaloides</name>
    <dbReference type="NCBI Taxonomy" id="45428"/>
    <lineage>
        <taxon>Eukaryota</taxon>
        <taxon>Fungi</taxon>
        <taxon>Dikarya</taxon>
        <taxon>Ascomycota</taxon>
        <taxon>Pezizomycotina</taxon>
        <taxon>Leotiomycetes</taxon>
        <taxon>Helotiales</taxon>
        <taxon>Helotiales incertae sedis</taxon>
        <taxon>Amylocarpus</taxon>
    </lineage>
</organism>
<gene>
    <name evidence="10" type="ORF">BJ875DRAFT_213783</name>
</gene>
<evidence type="ECO:0000313" key="11">
    <source>
        <dbReference type="Proteomes" id="UP000824998"/>
    </source>
</evidence>
<comment type="subcellular location">
    <subcellularLocation>
        <location evidence="2">Cytoplasm</location>
    </subcellularLocation>
    <subcellularLocation>
        <location evidence="1">Nucleus</location>
    </subcellularLocation>
</comment>
<dbReference type="InterPro" id="IPR008728">
    <property type="entry name" value="Elongator_complex_protein_4"/>
</dbReference>
<name>A0A9P7Y8F5_9HELO</name>
<keyword evidence="11" id="KW-1185">Reference proteome</keyword>
<keyword evidence="7" id="KW-0819">tRNA processing</keyword>
<reference evidence="10" key="1">
    <citation type="journal article" date="2021" name="IMA Fungus">
        <title>Genomic characterization of three marine fungi, including Emericellopsis atlantica sp. nov. with signatures of a generalist lifestyle and marine biomass degradation.</title>
        <authorList>
            <person name="Hagestad O.C."/>
            <person name="Hou L."/>
            <person name="Andersen J.H."/>
            <person name="Hansen E.H."/>
            <person name="Altermark B."/>
            <person name="Li C."/>
            <person name="Kuhnert E."/>
            <person name="Cox R.J."/>
            <person name="Crous P.W."/>
            <person name="Spatafora J.W."/>
            <person name="Lail K."/>
            <person name="Amirebrahimi M."/>
            <person name="Lipzen A."/>
            <person name="Pangilinan J."/>
            <person name="Andreopoulos W."/>
            <person name="Hayes R.D."/>
            <person name="Ng V."/>
            <person name="Grigoriev I.V."/>
            <person name="Jackson S.A."/>
            <person name="Sutton T.D.S."/>
            <person name="Dobson A.D.W."/>
            <person name="Rama T."/>
        </authorList>
    </citation>
    <scope>NUCLEOTIDE SEQUENCE</scope>
    <source>
        <strain evidence="10">TRa018bII</strain>
    </source>
</reference>
<dbReference type="GO" id="GO:0002098">
    <property type="term" value="P:tRNA wobble uridine modification"/>
    <property type="evidence" value="ECO:0007669"/>
    <property type="project" value="InterPro"/>
</dbReference>
<dbReference type="InterPro" id="IPR027417">
    <property type="entry name" value="P-loop_NTPase"/>
</dbReference>
<comment type="pathway">
    <text evidence="3">tRNA modification; 5-methoxycarbonylmethyl-2-thiouridine-tRNA biosynthesis.</text>
</comment>
<dbReference type="OrthoDB" id="289162at2759"/>
<protein>
    <recommendedName>
        <fullName evidence="5">Elongator complex protein 4</fullName>
    </recommendedName>
</protein>
<evidence type="ECO:0000256" key="7">
    <source>
        <dbReference type="ARBA" id="ARBA00022694"/>
    </source>
</evidence>
<dbReference type="GO" id="GO:0008023">
    <property type="term" value="C:transcription elongation factor complex"/>
    <property type="evidence" value="ECO:0007669"/>
    <property type="project" value="TreeGrafter"/>
</dbReference>
<feature type="compositionally biased region" description="Polar residues" evidence="9">
    <location>
        <begin position="23"/>
        <end position="43"/>
    </location>
</feature>
<evidence type="ECO:0000256" key="4">
    <source>
        <dbReference type="ARBA" id="ARBA00007573"/>
    </source>
</evidence>
<evidence type="ECO:0000256" key="6">
    <source>
        <dbReference type="ARBA" id="ARBA00022490"/>
    </source>
</evidence>
<evidence type="ECO:0000313" key="10">
    <source>
        <dbReference type="EMBL" id="KAG9229015.1"/>
    </source>
</evidence>
<dbReference type="Proteomes" id="UP000824998">
    <property type="component" value="Unassembled WGS sequence"/>
</dbReference>
<sequence>MSFRKRGVVVPQAGASSGLLRAQPNSSSTITSPRPIQAPQGTRPSPLDGRLTTSTGTRSLDALLAGHSGLALGTSLLIEESGTTDFGGSLLKYYVSEGIVQKHTIHVLGMPEAWGRELPGLGSGDDGSKRKKKTADDEKMKIAWRYERLGEFGVGIGGARDRNISQSSSSTTAPSAVFCHDFDLSQRLILPSPSNMHFVPLSTQQDLNFKEPNPVKSPFAGFINHISSHLSNSSPATIHRIVVPNLLSTALYPSNASSPSHVLQFLHAIRALLRKHQSQLTVLMTLPITLYPRNSGLTRWIELLSDGVLELAPFPTSVIAAKPPGASNIHEEPPQGMLNVHRLPIFHEKGGGGGEASGFGDDLSFTLSRRKGIVIRPYSLPPVEGDTEAQEAGLKGDEGTKITKADIEF</sequence>
<evidence type="ECO:0000256" key="2">
    <source>
        <dbReference type="ARBA" id="ARBA00004496"/>
    </source>
</evidence>
<dbReference type="Pfam" id="PF05625">
    <property type="entry name" value="PAXNEB"/>
    <property type="match status" value="1"/>
</dbReference>
<evidence type="ECO:0000256" key="9">
    <source>
        <dbReference type="SAM" id="MobiDB-lite"/>
    </source>
</evidence>
<accession>A0A9P7Y8F5</accession>
<feature type="region of interest" description="Disordered" evidence="9">
    <location>
        <begin position="14"/>
        <end position="54"/>
    </location>
</feature>
<evidence type="ECO:0000256" key="1">
    <source>
        <dbReference type="ARBA" id="ARBA00004123"/>
    </source>
</evidence>
<evidence type="ECO:0000256" key="8">
    <source>
        <dbReference type="ARBA" id="ARBA00023242"/>
    </source>
</evidence>
<dbReference type="GO" id="GO:0005737">
    <property type="term" value="C:cytoplasm"/>
    <property type="evidence" value="ECO:0007669"/>
    <property type="project" value="UniProtKB-SubCell"/>
</dbReference>
<keyword evidence="8" id="KW-0539">Nucleus</keyword>